<feature type="transmembrane region" description="Helical" evidence="1">
    <location>
        <begin position="216"/>
        <end position="234"/>
    </location>
</feature>
<feature type="transmembrane region" description="Helical" evidence="1">
    <location>
        <begin position="188"/>
        <end position="210"/>
    </location>
</feature>
<sequence length="272" mass="29590">MADSLGIVRDSTLSVLYAGQDSVFSHAGLSVDTLRTGLPDGGGGLPLLRLLRVTGLAGEEWLCGLMVVMLIAALFILALYKKQYIFQIRGLIAAPNSRKVVYDTDTRGVWGTVLFWVIVIFSHTVFLTVALDRFAEGAVAARAGGVFGFMSLLFVLIAAYFAVKYLLIRAGGYVFDIRGRTAVFSDGYFMLIFIQGVILLPLSMAALYASPPVDNVFTVIGMAVIAVTEILVTVKGVQTFFAGWLSLLYIFLYLCTLEFLPVVLLVKALLTF</sequence>
<evidence type="ECO:0000313" key="2">
    <source>
        <dbReference type="EMBL" id="MBO8440222.1"/>
    </source>
</evidence>
<dbReference type="InterPro" id="IPR025367">
    <property type="entry name" value="DUF4271"/>
</dbReference>
<organism evidence="2 3">
    <name type="scientific">Candidatus Aphodosoma intestinipullorum</name>
    <dbReference type="NCBI Taxonomy" id="2840674"/>
    <lineage>
        <taxon>Bacteria</taxon>
        <taxon>Pseudomonadati</taxon>
        <taxon>Bacteroidota</taxon>
        <taxon>Bacteroidia</taxon>
        <taxon>Bacteroidales</taxon>
        <taxon>Candidatus Aphodosoma</taxon>
    </lineage>
</organism>
<comment type="caution">
    <text evidence="2">The sequence shown here is derived from an EMBL/GenBank/DDBJ whole genome shotgun (WGS) entry which is preliminary data.</text>
</comment>
<feature type="transmembrane region" description="Helical" evidence="1">
    <location>
        <begin position="246"/>
        <end position="270"/>
    </location>
</feature>
<protein>
    <submittedName>
        <fullName evidence="2">DUF4271 domain-containing protein</fullName>
    </submittedName>
</protein>
<keyword evidence="1" id="KW-0812">Transmembrane</keyword>
<dbReference type="Proteomes" id="UP000712007">
    <property type="component" value="Unassembled WGS sequence"/>
</dbReference>
<feature type="transmembrane region" description="Helical" evidence="1">
    <location>
        <begin position="61"/>
        <end position="80"/>
    </location>
</feature>
<reference evidence="2" key="1">
    <citation type="submission" date="2020-10" db="EMBL/GenBank/DDBJ databases">
        <authorList>
            <person name="Gilroy R."/>
        </authorList>
    </citation>
    <scope>NUCLEOTIDE SEQUENCE</scope>
    <source>
        <strain evidence="2">3924</strain>
    </source>
</reference>
<proteinExistence type="predicted"/>
<dbReference type="Pfam" id="PF14093">
    <property type="entry name" value="DUF4271"/>
    <property type="match status" value="1"/>
</dbReference>
<dbReference type="AlphaFoldDB" id="A0A940IF46"/>
<evidence type="ECO:0000313" key="3">
    <source>
        <dbReference type="Proteomes" id="UP000712007"/>
    </source>
</evidence>
<keyword evidence="1" id="KW-1133">Transmembrane helix</keyword>
<accession>A0A940IF46</accession>
<keyword evidence="1" id="KW-0472">Membrane</keyword>
<feature type="transmembrane region" description="Helical" evidence="1">
    <location>
        <begin position="143"/>
        <end position="167"/>
    </location>
</feature>
<feature type="transmembrane region" description="Helical" evidence="1">
    <location>
        <begin position="108"/>
        <end position="131"/>
    </location>
</feature>
<dbReference type="EMBL" id="JADIMV010000105">
    <property type="protein sequence ID" value="MBO8440222.1"/>
    <property type="molecule type" value="Genomic_DNA"/>
</dbReference>
<name>A0A940IF46_9BACT</name>
<evidence type="ECO:0000256" key="1">
    <source>
        <dbReference type="SAM" id="Phobius"/>
    </source>
</evidence>
<reference evidence="2" key="2">
    <citation type="journal article" date="2021" name="PeerJ">
        <title>Extensive microbial diversity within the chicken gut microbiome revealed by metagenomics and culture.</title>
        <authorList>
            <person name="Gilroy R."/>
            <person name="Ravi A."/>
            <person name="Getino M."/>
            <person name="Pursley I."/>
            <person name="Horton D.L."/>
            <person name="Alikhan N.F."/>
            <person name="Baker D."/>
            <person name="Gharbi K."/>
            <person name="Hall N."/>
            <person name="Watson M."/>
            <person name="Adriaenssens E.M."/>
            <person name="Foster-Nyarko E."/>
            <person name="Jarju S."/>
            <person name="Secka A."/>
            <person name="Antonio M."/>
            <person name="Oren A."/>
            <person name="Chaudhuri R.R."/>
            <person name="La Ragione R."/>
            <person name="Hildebrand F."/>
            <person name="Pallen M.J."/>
        </authorList>
    </citation>
    <scope>NUCLEOTIDE SEQUENCE</scope>
    <source>
        <strain evidence="2">3924</strain>
    </source>
</reference>
<gene>
    <name evidence="2" type="ORF">IAC51_06180</name>
</gene>